<dbReference type="AlphaFoldDB" id="A0A1M5SV41"/>
<dbReference type="InterPro" id="IPR055170">
    <property type="entry name" value="GFO_IDH_MocA-like_dom"/>
</dbReference>
<proteinExistence type="predicted"/>
<dbReference type="PANTHER" id="PTHR43249">
    <property type="entry name" value="UDP-N-ACETYL-2-AMINO-2-DEOXY-D-GLUCURONATE OXIDASE"/>
    <property type="match status" value="1"/>
</dbReference>
<dbReference type="PANTHER" id="PTHR43249:SF1">
    <property type="entry name" value="D-GLUCOSIDE 3-DEHYDROGENASE"/>
    <property type="match status" value="1"/>
</dbReference>
<dbReference type="GO" id="GO:0000166">
    <property type="term" value="F:nucleotide binding"/>
    <property type="evidence" value="ECO:0007669"/>
    <property type="project" value="InterPro"/>
</dbReference>
<dbReference type="InterPro" id="IPR000683">
    <property type="entry name" value="Gfo/Idh/MocA-like_OxRdtase_N"/>
</dbReference>
<feature type="domain" description="Gfo/Idh/MocA-like oxidoreductase N-terminal" evidence="1">
    <location>
        <begin position="6"/>
        <end position="116"/>
    </location>
</feature>
<feature type="domain" description="GFO/IDH/MocA-like oxidoreductase" evidence="2">
    <location>
        <begin position="133"/>
        <end position="255"/>
    </location>
</feature>
<dbReference type="SUPFAM" id="SSF55347">
    <property type="entry name" value="Glyceraldehyde-3-phosphate dehydrogenase-like, C-terminal domain"/>
    <property type="match status" value="1"/>
</dbReference>
<dbReference type="STRING" id="1121316.SAMN02745207_01050"/>
<dbReference type="Pfam" id="PF22725">
    <property type="entry name" value="GFO_IDH_MocA_C3"/>
    <property type="match status" value="1"/>
</dbReference>
<dbReference type="Gene3D" id="3.40.50.720">
    <property type="entry name" value="NAD(P)-binding Rossmann-like Domain"/>
    <property type="match status" value="1"/>
</dbReference>
<keyword evidence="4" id="KW-1185">Reference proteome</keyword>
<dbReference type="InterPro" id="IPR036291">
    <property type="entry name" value="NAD(P)-bd_dom_sf"/>
</dbReference>
<dbReference type="RefSeq" id="WP_073337386.1">
    <property type="nucleotide sequence ID" value="NZ_FQXM01000005.1"/>
</dbReference>
<sequence length="341" mass="38578">MDKTLGVAVVGCGTISNMHLNAIKQMKVAKLLFVCDIDVDKARKTAFEYDCKYTDDYKNLICNPNIDIIHILTPHYLHSEMAIEAFNAGKNVVLEKPIGISMKDLKELNKISDKSEPYIAVVLQNRYNPISLYLKKVVESGEYGKLIGTKGIVAWYRSKEYYENSNWRGEWASEGGGVLINQAIHTIDLMQWIGGKVTAVKGHIDNHYHPYIEVEDTALATLYYDNNTVGNFYATNNNGINSSVELEFVFEKATFVQKNEELIKITSGDKSEVVESNCANKGEKGYWGQGHRIYIEDAYNHILNKEKPFITIKEALVANEIVLGIYESSKTNEKYSLNYVE</sequence>
<protein>
    <submittedName>
        <fullName evidence="3">Predicted dehydrogenase</fullName>
    </submittedName>
</protein>
<gene>
    <name evidence="3" type="ORF">SAMN02745207_01050</name>
</gene>
<name>A0A1M5SV41_9CLOT</name>
<dbReference type="Pfam" id="PF01408">
    <property type="entry name" value="GFO_IDH_MocA"/>
    <property type="match status" value="1"/>
</dbReference>
<evidence type="ECO:0000259" key="1">
    <source>
        <dbReference type="Pfam" id="PF01408"/>
    </source>
</evidence>
<evidence type="ECO:0000313" key="4">
    <source>
        <dbReference type="Proteomes" id="UP000184447"/>
    </source>
</evidence>
<accession>A0A1M5SV41</accession>
<dbReference type="OrthoDB" id="9815825at2"/>
<dbReference type="SUPFAM" id="SSF51735">
    <property type="entry name" value="NAD(P)-binding Rossmann-fold domains"/>
    <property type="match status" value="1"/>
</dbReference>
<reference evidence="3 4" key="1">
    <citation type="submission" date="2016-11" db="EMBL/GenBank/DDBJ databases">
        <authorList>
            <person name="Jaros S."/>
            <person name="Januszkiewicz K."/>
            <person name="Wedrychowicz H."/>
        </authorList>
    </citation>
    <scope>NUCLEOTIDE SEQUENCE [LARGE SCALE GENOMIC DNA]</scope>
    <source>
        <strain evidence="3 4">DSM 8605</strain>
    </source>
</reference>
<evidence type="ECO:0000259" key="2">
    <source>
        <dbReference type="Pfam" id="PF22725"/>
    </source>
</evidence>
<organism evidence="3 4">
    <name type="scientific">Clostridium grantii DSM 8605</name>
    <dbReference type="NCBI Taxonomy" id="1121316"/>
    <lineage>
        <taxon>Bacteria</taxon>
        <taxon>Bacillati</taxon>
        <taxon>Bacillota</taxon>
        <taxon>Clostridia</taxon>
        <taxon>Eubacteriales</taxon>
        <taxon>Clostridiaceae</taxon>
        <taxon>Clostridium</taxon>
    </lineage>
</organism>
<dbReference type="Proteomes" id="UP000184447">
    <property type="component" value="Unassembled WGS sequence"/>
</dbReference>
<dbReference type="InterPro" id="IPR052515">
    <property type="entry name" value="Gfo/Idh/MocA_Oxidoreductase"/>
</dbReference>
<dbReference type="Gene3D" id="3.30.360.10">
    <property type="entry name" value="Dihydrodipicolinate Reductase, domain 2"/>
    <property type="match status" value="1"/>
</dbReference>
<dbReference type="EMBL" id="FQXM01000005">
    <property type="protein sequence ID" value="SHH42349.1"/>
    <property type="molecule type" value="Genomic_DNA"/>
</dbReference>
<evidence type="ECO:0000313" key="3">
    <source>
        <dbReference type="EMBL" id="SHH42349.1"/>
    </source>
</evidence>